<dbReference type="EMBL" id="CP033066">
    <property type="protein sequence ID" value="AYM88315.1"/>
    <property type="molecule type" value="Genomic_DNA"/>
</dbReference>
<dbReference type="Proteomes" id="UP000279995">
    <property type="component" value="Chromosome II"/>
</dbReference>
<evidence type="ECO:0000313" key="1">
    <source>
        <dbReference type="EMBL" id="AYM88315.1"/>
    </source>
</evidence>
<protein>
    <submittedName>
        <fullName evidence="1">Uncharacterized protein</fullName>
    </submittedName>
</protein>
<dbReference type="RefSeq" id="WP_121638284.1">
    <property type="nucleotide sequence ID" value="NZ_CP033066.1"/>
</dbReference>
<dbReference type="AlphaFoldDB" id="A0AAD0XEF2"/>
<evidence type="ECO:0000313" key="2">
    <source>
        <dbReference type="Proteomes" id="UP000279995"/>
    </source>
</evidence>
<name>A0AAD0XEF2_9GAMM</name>
<proteinExistence type="predicted"/>
<gene>
    <name evidence="1" type="ORF">D9T18_16575</name>
</gene>
<accession>A0AAD0XEF2</accession>
<sequence length="173" mass="19445">MTSHRDLNPTHESAVLDSYKNLLSSQGKVLELINRPDPPDAIVKIDGVDTWIEITDAHFSQETAISITSHAADDKVHIPSKGDLVRDFDSITNERVESAIRAKLQKKTMQSIATSNKPGILLVGLYGPFFNILEVESNFSDEFKAELKAQNIFSSIYVYQTCNQNTHVYHKIR</sequence>
<reference evidence="1 2" key="1">
    <citation type="submission" date="2018-10" db="EMBL/GenBank/DDBJ databases">
        <title>Complete Genome Sequence and Transcriptomic Profiles of a Marine Bacterium, Pseudoalteromonas agarivorans Hao 2018.</title>
        <authorList>
            <person name="Hao L."/>
        </authorList>
    </citation>
    <scope>NUCLEOTIDE SEQUENCE [LARGE SCALE GENOMIC DNA]</scope>
    <source>
        <strain evidence="1 2">Hao 2018</strain>
    </source>
</reference>
<organism evidence="1 2">
    <name type="scientific">Pseudoalteromonas agarivorans</name>
    <dbReference type="NCBI Taxonomy" id="176102"/>
    <lineage>
        <taxon>Bacteria</taxon>
        <taxon>Pseudomonadati</taxon>
        <taxon>Pseudomonadota</taxon>
        <taxon>Gammaproteobacteria</taxon>
        <taxon>Alteromonadales</taxon>
        <taxon>Pseudoalteromonadaceae</taxon>
        <taxon>Pseudoalteromonas</taxon>
    </lineage>
</organism>